<comment type="caution">
    <text evidence="1">The sequence shown here is derived from an EMBL/GenBank/DDBJ whole genome shotgun (WGS) entry which is preliminary data.</text>
</comment>
<reference evidence="1 2" key="1">
    <citation type="journal article" date="2014" name="Agronomy (Basel)">
        <title>A Draft Genome Sequence for Ensete ventricosum, the Drought-Tolerant Tree Against Hunger.</title>
        <authorList>
            <person name="Harrison J."/>
            <person name="Moore K.A."/>
            <person name="Paszkiewicz K."/>
            <person name="Jones T."/>
            <person name="Grant M."/>
            <person name="Ambacheew D."/>
            <person name="Muzemil S."/>
            <person name="Studholme D.J."/>
        </authorList>
    </citation>
    <scope>NUCLEOTIDE SEQUENCE [LARGE SCALE GENOMIC DNA]</scope>
</reference>
<protein>
    <submittedName>
        <fullName evidence="1">Uncharacterized protein</fullName>
    </submittedName>
</protein>
<dbReference type="AlphaFoldDB" id="A0A426XWH5"/>
<evidence type="ECO:0000313" key="2">
    <source>
        <dbReference type="Proteomes" id="UP000287651"/>
    </source>
</evidence>
<dbReference type="Proteomes" id="UP000287651">
    <property type="component" value="Unassembled WGS sequence"/>
</dbReference>
<dbReference type="EMBL" id="AMZH03016837">
    <property type="protein sequence ID" value="RRT43897.1"/>
    <property type="molecule type" value="Genomic_DNA"/>
</dbReference>
<organism evidence="1 2">
    <name type="scientific">Ensete ventricosum</name>
    <name type="common">Abyssinian banana</name>
    <name type="synonym">Musa ensete</name>
    <dbReference type="NCBI Taxonomy" id="4639"/>
    <lineage>
        <taxon>Eukaryota</taxon>
        <taxon>Viridiplantae</taxon>
        <taxon>Streptophyta</taxon>
        <taxon>Embryophyta</taxon>
        <taxon>Tracheophyta</taxon>
        <taxon>Spermatophyta</taxon>
        <taxon>Magnoliopsida</taxon>
        <taxon>Liliopsida</taxon>
        <taxon>Zingiberales</taxon>
        <taxon>Musaceae</taxon>
        <taxon>Ensete</taxon>
    </lineage>
</organism>
<gene>
    <name evidence="1" type="ORF">B296_00039008</name>
</gene>
<proteinExistence type="predicted"/>
<sequence>MTSRDSRKQRRLKERAATMANKGFGCGYDCWSRGSMVVRGWSIGQGGTTTISGVGLQAVGGATTAMAEARVRYDSRKQRRHCCALVGKEWAATVRAEARVRYGRRK</sequence>
<evidence type="ECO:0000313" key="1">
    <source>
        <dbReference type="EMBL" id="RRT43897.1"/>
    </source>
</evidence>
<name>A0A426XWH5_ENSVE</name>
<accession>A0A426XWH5</accession>